<dbReference type="EMBL" id="JAATEJ010000014">
    <property type="protein sequence ID" value="NJP45318.1"/>
    <property type="molecule type" value="Genomic_DNA"/>
</dbReference>
<dbReference type="PRINTS" id="PR00111">
    <property type="entry name" value="ABHYDROLASE"/>
</dbReference>
<dbReference type="InterPro" id="IPR000073">
    <property type="entry name" value="AB_hydrolase_1"/>
</dbReference>
<keyword evidence="3" id="KW-1185">Reference proteome</keyword>
<comment type="caution">
    <text evidence="2">The sequence shown here is derived from an EMBL/GenBank/DDBJ whole genome shotgun (WGS) entry which is preliminary data.</text>
</comment>
<proteinExistence type="predicted"/>
<dbReference type="PANTHER" id="PTHR43798">
    <property type="entry name" value="MONOACYLGLYCEROL LIPASE"/>
    <property type="match status" value="1"/>
</dbReference>
<gene>
    <name evidence="2" type="ORF">HCN08_18205</name>
</gene>
<dbReference type="SUPFAM" id="SSF53474">
    <property type="entry name" value="alpha/beta-Hydrolases"/>
    <property type="match status" value="1"/>
</dbReference>
<dbReference type="Gene3D" id="3.40.50.1820">
    <property type="entry name" value="alpha/beta hydrolase"/>
    <property type="match status" value="1"/>
</dbReference>
<feature type="domain" description="AB hydrolase-1" evidence="1">
    <location>
        <begin position="23"/>
        <end position="136"/>
    </location>
</feature>
<evidence type="ECO:0000313" key="3">
    <source>
        <dbReference type="Proteomes" id="UP000734511"/>
    </source>
</evidence>
<dbReference type="GO" id="GO:0016787">
    <property type="term" value="F:hydrolase activity"/>
    <property type="evidence" value="ECO:0007669"/>
    <property type="project" value="UniProtKB-KW"/>
</dbReference>
<dbReference type="Proteomes" id="UP000734511">
    <property type="component" value="Unassembled WGS sequence"/>
</dbReference>
<dbReference type="InterPro" id="IPR050266">
    <property type="entry name" value="AB_hydrolase_sf"/>
</dbReference>
<dbReference type="RefSeq" id="WP_167984188.1">
    <property type="nucleotide sequence ID" value="NZ_JAATEJ010000014.1"/>
</dbReference>
<dbReference type="Pfam" id="PF00561">
    <property type="entry name" value="Abhydrolase_1"/>
    <property type="match status" value="1"/>
</dbReference>
<accession>A0ABX0ZN30</accession>
<keyword evidence="2" id="KW-0378">Hydrolase</keyword>
<name>A0ABX0ZN30_9ACTN</name>
<evidence type="ECO:0000259" key="1">
    <source>
        <dbReference type="Pfam" id="PF00561"/>
    </source>
</evidence>
<organism evidence="2 3">
    <name type="scientific">Actinacidiphila epipremni</name>
    <dbReference type="NCBI Taxonomy" id="2053013"/>
    <lineage>
        <taxon>Bacteria</taxon>
        <taxon>Bacillati</taxon>
        <taxon>Actinomycetota</taxon>
        <taxon>Actinomycetes</taxon>
        <taxon>Kitasatosporales</taxon>
        <taxon>Streptomycetaceae</taxon>
        <taxon>Actinacidiphila</taxon>
    </lineage>
</organism>
<reference evidence="2 3" key="1">
    <citation type="submission" date="2020-03" db="EMBL/GenBank/DDBJ databases">
        <title>WGS of actinomycetes isolated from Thailand.</title>
        <authorList>
            <person name="Thawai C."/>
        </authorList>
    </citation>
    <scope>NUCLEOTIDE SEQUENCE [LARGE SCALE GENOMIC DNA]</scope>
    <source>
        <strain evidence="2 3">PRB2-1</strain>
    </source>
</reference>
<protein>
    <submittedName>
        <fullName evidence="2">Alpha/beta fold hydrolase</fullName>
    </submittedName>
</protein>
<dbReference type="InterPro" id="IPR029058">
    <property type="entry name" value="AB_hydrolase_fold"/>
</dbReference>
<evidence type="ECO:0000313" key="2">
    <source>
        <dbReference type="EMBL" id="NJP45318.1"/>
    </source>
</evidence>
<sequence length="263" mass="28497">MRRAYADVPAGQIHYVEEGEGDPVLMLHQSPRSWTEFQYVVPLLGRTHRAIAMDTLGYGGSSPVPHTGEGPHQDSVEEYAAGVVMLLDALGIERASLVGHHTGGVIAVEVAAAHPERVHKLVVSCTPFVDAVGRTQRPDVDGAEVQEDGGHLTELWRVRQPYYPPGRPDLLEDFIVDALTAGPRRHEGHAAVARYAMETRLPELACPVLAVGAPGDVAYRDLPRWAEAVPGIRVAEIKGGMVPLPDGMPEEFTDTVRDFLEAA</sequence>
<dbReference type="PANTHER" id="PTHR43798:SF33">
    <property type="entry name" value="HYDROLASE, PUTATIVE (AFU_ORTHOLOGUE AFUA_2G14860)-RELATED"/>
    <property type="match status" value="1"/>
</dbReference>